<accession>A0A4U5LQH8</accession>
<proteinExistence type="predicted"/>
<comment type="caution">
    <text evidence="2">The sequence shown here is derived from an EMBL/GenBank/DDBJ whole genome shotgun (WGS) entry which is preliminary data.</text>
</comment>
<protein>
    <submittedName>
        <fullName evidence="2">Uncharacterized protein</fullName>
    </submittedName>
</protein>
<evidence type="ECO:0000313" key="3">
    <source>
        <dbReference type="Proteomes" id="UP000298663"/>
    </source>
</evidence>
<evidence type="ECO:0000313" key="2">
    <source>
        <dbReference type="EMBL" id="TKR58199.1"/>
    </source>
</evidence>
<gene>
    <name evidence="2" type="ORF">L596_029681</name>
</gene>
<feature type="transmembrane region" description="Helical" evidence="1">
    <location>
        <begin position="123"/>
        <end position="142"/>
    </location>
</feature>
<reference evidence="2 3" key="2">
    <citation type="journal article" date="2019" name="G3 (Bethesda)">
        <title>Hybrid Assembly of the Genome of the Entomopathogenic Nematode Steinernema carpocapsae Identifies the X-Chromosome.</title>
        <authorList>
            <person name="Serra L."/>
            <person name="Macchietto M."/>
            <person name="Macias-Munoz A."/>
            <person name="McGill C.J."/>
            <person name="Rodriguez I.M."/>
            <person name="Rodriguez B."/>
            <person name="Murad R."/>
            <person name="Mortazavi A."/>
        </authorList>
    </citation>
    <scope>NUCLEOTIDE SEQUENCE [LARGE SCALE GENOMIC DNA]</scope>
    <source>
        <strain evidence="2 3">ALL</strain>
    </source>
</reference>
<keyword evidence="3" id="KW-1185">Reference proteome</keyword>
<sequence length="165" mass="17996">MTIYQQIAFTIVTVFLECLLCTLRQSTEEKSANALFAAHKKAPFVGPAVSSSAVVFPPVPMFIRLLAFILSTCLIAKVFADELLSKTGNNQQQRKSRSAQHSGQNLEEPENALKEFVAAINPVYVVILGLFILAGCAFELAYGSRKAPPRTNLTHVASRHAPYSA</sequence>
<dbReference type="OrthoDB" id="5875080at2759"/>
<organism evidence="2 3">
    <name type="scientific">Steinernema carpocapsae</name>
    <name type="common">Entomopathogenic nematode</name>
    <dbReference type="NCBI Taxonomy" id="34508"/>
    <lineage>
        <taxon>Eukaryota</taxon>
        <taxon>Metazoa</taxon>
        <taxon>Ecdysozoa</taxon>
        <taxon>Nematoda</taxon>
        <taxon>Chromadorea</taxon>
        <taxon>Rhabditida</taxon>
        <taxon>Tylenchina</taxon>
        <taxon>Panagrolaimomorpha</taxon>
        <taxon>Strongyloidoidea</taxon>
        <taxon>Steinernematidae</taxon>
        <taxon>Steinernema</taxon>
    </lineage>
</organism>
<dbReference type="AlphaFoldDB" id="A0A4U5LQH8"/>
<name>A0A4U5LQH8_STECR</name>
<dbReference type="Proteomes" id="UP000298663">
    <property type="component" value="Unassembled WGS sequence"/>
</dbReference>
<keyword evidence="1" id="KW-1133">Transmembrane helix</keyword>
<keyword evidence="1" id="KW-0812">Transmembrane</keyword>
<keyword evidence="1" id="KW-0472">Membrane</keyword>
<dbReference type="EMBL" id="AZBU02000013">
    <property type="protein sequence ID" value="TKR58199.1"/>
    <property type="molecule type" value="Genomic_DNA"/>
</dbReference>
<evidence type="ECO:0000256" key="1">
    <source>
        <dbReference type="SAM" id="Phobius"/>
    </source>
</evidence>
<reference evidence="2 3" key="1">
    <citation type="journal article" date="2015" name="Genome Biol.">
        <title>Comparative genomics of Steinernema reveals deeply conserved gene regulatory networks.</title>
        <authorList>
            <person name="Dillman A.R."/>
            <person name="Macchietto M."/>
            <person name="Porter C.F."/>
            <person name="Rogers A."/>
            <person name="Williams B."/>
            <person name="Antoshechkin I."/>
            <person name="Lee M.M."/>
            <person name="Goodwin Z."/>
            <person name="Lu X."/>
            <person name="Lewis E.E."/>
            <person name="Goodrich-Blair H."/>
            <person name="Stock S.P."/>
            <person name="Adams B.J."/>
            <person name="Sternberg P.W."/>
            <person name="Mortazavi A."/>
        </authorList>
    </citation>
    <scope>NUCLEOTIDE SEQUENCE [LARGE SCALE GENOMIC DNA]</scope>
    <source>
        <strain evidence="2 3">ALL</strain>
    </source>
</reference>